<evidence type="ECO:0000256" key="2">
    <source>
        <dbReference type="ARBA" id="ARBA00003109"/>
    </source>
</evidence>
<accession>A0A933NW06</accession>
<dbReference type="Gene3D" id="3.20.10.10">
    <property type="entry name" value="D-amino Acid Aminotransferase, subunit A, domain 2"/>
    <property type="match status" value="1"/>
</dbReference>
<reference evidence="14" key="1">
    <citation type="submission" date="2020-07" db="EMBL/GenBank/DDBJ databases">
        <title>Huge and variable diversity of episymbiotic CPR bacteria and DPANN archaea in groundwater ecosystems.</title>
        <authorList>
            <person name="He C.Y."/>
            <person name="Keren R."/>
            <person name="Whittaker M."/>
            <person name="Farag I.F."/>
            <person name="Doudna J."/>
            <person name="Cate J.H.D."/>
            <person name="Banfield J.F."/>
        </authorList>
    </citation>
    <scope>NUCLEOTIDE SEQUENCE</scope>
    <source>
        <strain evidence="14">NC_groundwater_1586_Pr3_B-0.1um_66_15</strain>
    </source>
</reference>
<keyword evidence="14" id="KW-0032">Aminotransferase</keyword>
<keyword evidence="10" id="KW-0028">Amino-acid biosynthesis</keyword>
<dbReference type="InterPro" id="IPR043131">
    <property type="entry name" value="BCAT-like_N"/>
</dbReference>
<comment type="similarity">
    <text evidence="6">Belongs to the class-IV pyridoxal-phosphate-dependent aminotransferase family.</text>
</comment>
<dbReference type="GO" id="GO:0009082">
    <property type="term" value="P:branched-chain amino acid biosynthetic process"/>
    <property type="evidence" value="ECO:0007669"/>
    <property type="project" value="UniProtKB-KW"/>
</dbReference>
<evidence type="ECO:0000256" key="8">
    <source>
        <dbReference type="ARBA" id="ARBA00014472"/>
    </source>
</evidence>
<dbReference type="InterPro" id="IPR050571">
    <property type="entry name" value="Class-IV_PLP-Dep_Aminotrnsfr"/>
</dbReference>
<dbReference type="AlphaFoldDB" id="A0A933NW06"/>
<evidence type="ECO:0000256" key="13">
    <source>
        <dbReference type="ARBA" id="ARBA00049229"/>
    </source>
</evidence>
<keyword evidence="9" id="KW-0663">Pyridoxal phosphate</keyword>
<evidence type="ECO:0000256" key="4">
    <source>
        <dbReference type="ARBA" id="ARBA00004931"/>
    </source>
</evidence>
<comment type="cofactor">
    <cofactor evidence="1">
        <name>pyridoxal 5'-phosphate</name>
        <dbReference type="ChEBI" id="CHEBI:597326"/>
    </cofactor>
</comment>
<comment type="catalytic activity">
    <reaction evidence="13">
        <text>L-leucine + 2-oxoglutarate = 4-methyl-2-oxopentanoate + L-glutamate</text>
        <dbReference type="Rhea" id="RHEA:18321"/>
        <dbReference type="ChEBI" id="CHEBI:16810"/>
        <dbReference type="ChEBI" id="CHEBI:17865"/>
        <dbReference type="ChEBI" id="CHEBI:29985"/>
        <dbReference type="ChEBI" id="CHEBI:57427"/>
        <dbReference type="EC" id="2.6.1.42"/>
    </reaction>
</comment>
<evidence type="ECO:0000313" key="15">
    <source>
        <dbReference type="Proteomes" id="UP000782610"/>
    </source>
</evidence>
<evidence type="ECO:0000256" key="10">
    <source>
        <dbReference type="ARBA" id="ARBA00023304"/>
    </source>
</evidence>
<keyword evidence="10" id="KW-0100">Branched-chain amino acid biosynthesis</keyword>
<evidence type="ECO:0000256" key="1">
    <source>
        <dbReference type="ARBA" id="ARBA00001933"/>
    </source>
</evidence>
<comment type="pathway">
    <text evidence="3">Amino-acid biosynthesis; L-isoleucine biosynthesis; L-isoleucine from 2-oxobutanoate: step 4/4.</text>
</comment>
<dbReference type="PANTHER" id="PTHR42743:SF11">
    <property type="entry name" value="AMINODEOXYCHORISMATE LYASE"/>
    <property type="match status" value="1"/>
</dbReference>
<evidence type="ECO:0000256" key="12">
    <source>
        <dbReference type="ARBA" id="ARBA00048798"/>
    </source>
</evidence>
<comment type="catalytic activity">
    <reaction evidence="12">
        <text>L-isoleucine + 2-oxoglutarate = (S)-3-methyl-2-oxopentanoate + L-glutamate</text>
        <dbReference type="Rhea" id="RHEA:24801"/>
        <dbReference type="ChEBI" id="CHEBI:16810"/>
        <dbReference type="ChEBI" id="CHEBI:29985"/>
        <dbReference type="ChEBI" id="CHEBI:35146"/>
        <dbReference type="ChEBI" id="CHEBI:58045"/>
        <dbReference type="EC" id="2.6.1.42"/>
    </reaction>
</comment>
<dbReference type="Proteomes" id="UP000782610">
    <property type="component" value="Unassembled WGS sequence"/>
</dbReference>
<keyword evidence="14" id="KW-0808">Transferase</keyword>
<evidence type="ECO:0000256" key="9">
    <source>
        <dbReference type="ARBA" id="ARBA00022898"/>
    </source>
</evidence>
<dbReference type="EC" id="2.6.1.42" evidence="7"/>
<dbReference type="FunFam" id="3.20.10.10:FF:000002">
    <property type="entry name" value="D-alanine aminotransferase"/>
    <property type="match status" value="1"/>
</dbReference>
<dbReference type="SUPFAM" id="SSF56752">
    <property type="entry name" value="D-aminoacid aminotransferase-like PLP-dependent enzymes"/>
    <property type="match status" value="1"/>
</dbReference>
<comment type="pathway">
    <text evidence="4">Amino-acid biosynthesis; L-valine biosynthesis; L-valine from pyruvate: step 4/4.</text>
</comment>
<dbReference type="GO" id="GO:0008652">
    <property type="term" value="P:amino acid biosynthetic process"/>
    <property type="evidence" value="ECO:0007669"/>
    <property type="project" value="UniProtKB-ARBA"/>
</dbReference>
<comment type="catalytic activity">
    <reaction evidence="11">
        <text>L-valine + 2-oxoglutarate = 3-methyl-2-oxobutanoate + L-glutamate</text>
        <dbReference type="Rhea" id="RHEA:24813"/>
        <dbReference type="ChEBI" id="CHEBI:11851"/>
        <dbReference type="ChEBI" id="CHEBI:16810"/>
        <dbReference type="ChEBI" id="CHEBI:29985"/>
        <dbReference type="ChEBI" id="CHEBI:57762"/>
        <dbReference type="EC" id="2.6.1.42"/>
    </reaction>
</comment>
<dbReference type="InterPro" id="IPR043132">
    <property type="entry name" value="BCAT-like_C"/>
</dbReference>
<protein>
    <recommendedName>
        <fullName evidence="8">Probable branched-chain-amino-acid aminotransferase</fullName>
        <ecNumber evidence="7">2.6.1.42</ecNumber>
    </recommendedName>
</protein>
<evidence type="ECO:0000256" key="5">
    <source>
        <dbReference type="ARBA" id="ARBA00005072"/>
    </source>
</evidence>
<name>A0A933NW06_9HYPH</name>
<dbReference type="InterPro" id="IPR036038">
    <property type="entry name" value="Aminotransferase-like"/>
</dbReference>
<dbReference type="EMBL" id="JACRAF010000019">
    <property type="protein sequence ID" value="MBI4921394.1"/>
    <property type="molecule type" value="Genomic_DNA"/>
</dbReference>
<evidence type="ECO:0000313" key="14">
    <source>
        <dbReference type="EMBL" id="MBI4921394.1"/>
    </source>
</evidence>
<evidence type="ECO:0000256" key="6">
    <source>
        <dbReference type="ARBA" id="ARBA00009320"/>
    </source>
</evidence>
<evidence type="ECO:0000256" key="11">
    <source>
        <dbReference type="ARBA" id="ARBA00048212"/>
    </source>
</evidence>
<dbReference type="Gene3D" id="3.30.470.10">
    <property type="match status" value="1"/>
</dbReference>
<dbReference type="InterPro" id="IPR001544">
    <property type="entry name" value="Aminotrans_IV"/>
</dbReference>
<evidence type="ECO:0000256" key="7">
    <source>
        <dbReference type="ARBA" id="ARBA00013053"/>
    </source>
</evidence>
<organism evidence="14 15">
    <name type="scientific">Devosia nanyangense</name>
    <dbReference type="NCBI Taxonomy" id="1228055"/>
    <lineage>
        <taxon>Bacteria</taxon>
        <taxon>Pseudomonadati</taxon>
        <taxon>Pseudomonadota</taxon>
        <taxon>Alphaproteobacteria</taxon>
        <taxon>Hyphomicrobiales</taxon>
        <taxon>Devosiaceae</taxon>
        <taxon>Devosia</taxon>
    </lineage>
</organism>
<comment type="pathway">
    <text evidence="5">Amino-acid biosynthesis; L-leucine biosynthesis; L-leucine from 3-methyl-2-oxobutanoate: step 4/4.</text>
</comment>
<comment type="caution">
    <text evidence="14">The sequence shown here is derived from an EMBL/GenBank/DDBJ whole genome shotgun (WGS) entry which is preliminary data.</text>
</comment>
<evidence type="ECO:0000256" key="3">
    <source>
        <dbReference type="ARBA" id="ARBA00004824"/>
    </source>
</evidence>
<dbReference type="Pfam" id="PF01063">
    <property type="entry name" value="Aminotran_4"/>
    <property type="match status" value="1"/>
</dbReference>
<gene>
    <name evidence="14" type="ORF">HY834_06555</name>
</gene>
<dbReference type="GO" id="GO:0004084">
    <property type="term" value="F:branched-chain-amino-acid transaminase activity"/>
    <property type="evidence" value="ECO:0007669"/>
    <property type="project" value="UniProtKB-EC"/>
</dbReference>
<sequence length="303" mass="33441">MTRQVYISGKLVPEAEAKISIFDSAIMLADTMTESTRTFRHKPFKLEQHIERLYQSLKLTRIDPQMSAAQMLRTTLDVFEANLDNYREHADCWIVHNISRGIAIAGADPTVQVGAPTVMIFTQLMDLKPWARFYTDGCHGVTPMSRMVPSQSLDPRIKNRSRLPYTLAEMEAKLVDPAAQSIILDLDGHVAENKGGNIFCVSKGVLKTPTTVNCLAGISRATALELAKKLGIPTEETVLLPYDLATADEVFFTSTPYCIMPSTKFNTLPVGDGKVGPITRRLLAAWSELVGMDIVAQAQAQVN</sequence>
<proteinExistence type="inferred from homology"/>
<dbReference type="PANTHER" id="PTHR42743">
    <property type="entry name" value="AMINO-ACID AMINOTRANSFERASE"/>
    <property type="match status" value="1"/>
</dbReference>
<comment type="function">
    <text evidence="2">Acts on leucine, isoleucine and valine.</text>
</comment>